<feature type="region of interest" description="Disordered" evidence="1">
    <location>
        <begin position="94"/>
        <end position="123"/>
    </location>
</feature>
<comment type="caution">
    <text evidence="2">The sequence shown here is derived from an EMBL/GenBank/DDBJ whole genome shotgun (WGS) entry which is preliminary data.</text>
</comment>
<organism evidence="2 3">
    <name type="scientific">Colocasia esculenta</name>
    <name type="common">Wild taro</name>
    <name type="synonym">Arum esculentum</name>
    <dbReference type="NCBI Taxonomy" id="4460"/>
    <lineage>
        <taxon>Eukaryota</taxon>
        <taxon>Viridiplantae</taxon>
        <taxon>Streptophyta</taxon>
        <taxon>Embryophyta</taxon>
        <taxon>Tracheophyta</taxon>
        <taxon>Spermatophyta</taxon>
        <taxon>Magnoliopsida</taxon>
        <taxon>Liliopsida</taxon>
        <taxon>Araceae</taxon>
        <taxon>Aroideae</taxon>
        <taxon>Colocasieae</taxon>
        <taxon>Colocasia</taxon>
    </lineage>
</organism>
<dbReference type="Proteomes" id="UP000652761">
    <property type="component" value="Unassembled WGS sequence"/>
</dbReference>
<evidence type="ECO:0000313" key="2">
    <source>
        <dbReference type="EMBL" id="MQL82078.1"/>
    </source>
</evidence>
<accession>A0A843UEU7</accession>
<dbReference type="PANTHER" id="PTHR34194:SF25">
    <property type="entry name" value="OS05G0423200 PROTEIN"/>
    <property type="match status" value="1"/>
</dbReference>
<feature type="compositionally biased region" description="Basic residues" evidence="1">
    <location>
        <begin position="98"/>
        <end position="112"/>
    </location>
</feature>
<dbReference type="AlphaFoldDB" id="A0A843UEU7"/>
<gene>
    <name evidence="2" type="ORF">Taro_014527</name>
</gene>
<dbReference type="OrthoDB" id="298344at2759"/>
<evidence type="ECO:0000256" key="1">
    <source>
        <dbReference type="SAM" id="MobiDB-lite"/>
    </source>
</evidence>
<name>A0A843UEU7_COLES</name>
<proteinExistence type="predicted"/>
<sequence>MAKLPSDNHRETSSFANMWNGSEDEDYRAYLDLQLDDGEADMDPMYKIFLEHLRKDGHSYVLEMADDHHGFPAFVKYEDESESSEEIDIELQRSSKNISHKNERKRNGAKKFAHAEGGPSQEPVEISVSLDSESMFGAACSLVDESYQTFLRHVRFEDLSMILEWESRTVRYEEVNEASNSSEGLTTEDTLCNGEQGLGAKVDDGPIVTCKFSDPSQFRKQLSAILAQPFDQNEYEQLWKDVTDRKPLEKQKELRGKSISYATDQVGMSYLDHHSGK</sequence>
<evidence type="ECO:0000313" key="3">
    <source>
        <dbReference type="Proteomes" id="UP000652761"/>
    </source>
</evidence>
<reference evidence="2" key="1">
    <citation type="submission" date="2017-07" db="EMBL/GenBank/DDBJ databases">
        <title>Taro Niue Genome Assembly and Annotation.</title>
        <authorList>
            <person name="Atibalentja N."/>
            <person name="Keating K."/>
            <person name="Fields C.J."/>
        </authorList>
    </citation>
    <scope>NUCLEOTIDE SEQUENCE</scope>
    <source>
        <strain evidence="2">Niue_2</strain>
        <tissue evidence="2">Leaf</tissue>
    </source>
</reference>
<dbReference type="EMBL" id="NMUH01000606">
    <property type="protein sequence ID" value="MQL82078.1"/>
    <property type="molecule type" value="Genomic_DNA"/>
</dbReference>
<protein>
    <submittedName>
        <fullName evidence="2">Uncharacterized protein</fullName>
    </submittedName>
</protein>
<keyword evidence="3" id="KW-1185">Reference proteome</keyword>
<dbReference type="PANTHER" id="PTHR34194">
    <property type="entry name" value="F14J8.16 PROTEIN"/>
    <property type="match status" value="1"/>
</dbReference>